<dbReference type="Pfam" id="PF13495">
    <property type="entry name" value="Phage_int_SAM_4"/>
    <property type="match status" value="1"/>
</dbReference>
<comment type="similarity">
    <text evidence="1">Belongs to the 'phage' integrase family.</text>
</comment>
<dbReference type="RefSeq" id="WP_204518604.1">
    <property type="nucleotide sequence ID" value="NZ_BAABIN010000005.1"/>
</dbReference>
<comment type="caution">
    <text evidence="8">The sequence shown here is derived from an EMBL/GenBank/DDBJ whole genome shotgun (WGS) entry which is preliminary data.</text>
</comment>
<dbReference type="PANTHER" id="PTHR30349:SF41">
    <property type="entry name" value="INTEGRASE_RECOMBINASE PROTEIN MJ0367-RELATED"/>
    <property type="match status" value="1"/>
</dbReference>
<sequence length="306" mass="36063">MLLKFAIKDFKEDREFKNLSPKTIESYMSALNEFQDFCGKQEIVDVSDVTPNTVKNYLIYCQKERNNNATTRNSKLHVLKIFFNYLEEIEVITQKQNPAKKIGYGREDIKIEVFQDRHIQQMLGYYRRLKQREKSFFAYRDYTMIVFLLGTGVRLGEMVNLSWNEINLKNGTIIVFGKKRQQSSIPITEKLIKELCEYRVYCEQTFGEVPQYVFTDVEGKKLTDNAVKCVFKRLKEIMNFPDCRLSAHTFRHTFAHRMLMNGCDVFTLQKMLRHSNIAMTQRYLAIWGVALASQNEKFNPLNSLEI</sequence>
<accession>A0A939BSL5</accession>
<feature type="domain" description="Tyr recombinase" evidence="6">
    <location>
        <begin position="115"/>
        <end position="299"/>
    </location>
</feature>
<dbReference type="GO" id="GO:0015074">
    <property type="term" value="P:DNA integration"/>
    <property type="evidence" value="ECO:0007669"/>
    <property type="project" value="UniProtKB-KW"/>
</dbReference>
<evidence type="ECO:0000256" key="1">
    <source>
        <dbReference type="ARBA" id="ARBA00008857"/>
    </source>
</evidence>
<gene>
    <name evidence="8" type="ORF">JOD01_002464</name>
</gene>
<dbReference type="InterPro" id="IPR011010">
    <property type="entry name" value="DNA_brk_join_enz"/>
</dbReference>
<evidence type="ECO:0000259" key="6">
    <source>
        <dbReference type="PROSITE" id="PS51898"/>
    </source>
</evidence>
<dbReference type="PROSITE" id="PS51900">
    <property type="entry name" value="CB"/>
    <property type="match status" value="1"/>
</dbReference>
<dbReference type="EMBL" id="JAFBEB010000008">
    <property type="protein sequence ID" value="MBM7590852.1"/>
    <property type="molecule type" value="Genomic_DNA"/>
</dbReference>
<dbReference type="PANTHER" id="PTHR30349">
    <property type="entry name" value="PHAGE INTEGRASE-RELATED"/>
    <property type="match status" value="1"/>
</dbReference>
<dbReference type="InterPro" id="IPR050090">
    <property type="entry name" value="Tyrosine_recombinase_XerCD"/>
</dbReference>
<dbReference type="InterPro" id="IPR013762">
    <property type="entry name" value="Integrase-like_cat_sf"/>
</dbReference>
<dbReference type="Proteomes" id="UP000717624">
    <property type="component" value="Unassembled WGS sequence"/>
</dbReference>
<protein>
    <submittedName>
        <fullName evidence="8">Integrase/recombinase XerD</fullName>
    </submittedName>
</protein>
<dbReference type="PROSITE" id="PS51898">
    <property type="entry name" value="TYR_RECOMBINASE"/>
    <property type="match status" value="1"/>
</dbReference>
<keyword evidence="3 5" id="KW-0238">DNA-binding</keyword>
<dbReference type="InterPro" id="IPR002104">
    <property type="entry name" value="Integrase_catalytic"/>
</dbReference>
<dbReference type="AlphaFoldDB" id="A0A939BSL5"/>
<dbReference type="InterPro" id="IPR010998">
    <property type="entry name" value="Integrase_recombinase_N"/>
</dbReference>
<dbReference type="Gene3D" id="1.10.150.130">
    <property type="match status" value="1"/>
</dbReference>
<evidence type="ECO:0000256" key="3">
    <source>
        <dbReference type="ARBA" id="ARBA00023125"/>
    </source>
</evidence>
<dbReference type="SUPFAM" id="SSF56349">
    <property type="entry name" value="DNA breaking-rejoining enzymes"/>
    <property type="match status" value="1"/>
</dbReference>
<dbReference type="Pfam" id="PF00589">
    <property type="entry name" value="Phage_integrase"/>
    <property type="match status" value="1"/>
</dbReference>
<dbReference type="InterPro" id="IPR004107">
    <property type="entry name" value="Integrase_SAM-like_N"/>
</dbReference>
<organism evidence="8 9">
    <name type="scientific">Brevibacillus fulvus</name>
    <dbReference type="NCBI Taxonomy" id="1125967"/>
    <lineage>
        <taxon>Bacteria</taxon>
        <taxon>Bacillati</taxon>
        <taxon>Bacillota</taxon>
        <taxon>Bacilli</taxon>
        <taxon>Bacillales</taxon>
        <taxon>Paenibacillaceae</taxon>
        <taxon>Brevibacillus</taxon>
    </lineage>
</organism>
<keyword evidence="2" id="KW-0229">DNA integration</keyword>
<dbReference type="GO" id="GO:0006310">
    <property type="term" value="P:DNA recombination"/>
    <property type="evidence" value="ECO:0007669"/>
    <property type="project" value="UniProtKB-KW"/>
</dbReference>
<name>A0A939BSL5_9BACL</name>
<reference evidence="8" key="1">
    <citation type="submission" date="2021-01" db="EMBL/GenBank/DDBJ databases">
        <title>Genomic Encyclopedia of Type Strains, Phase IV (KMG-IV): sequencing the most valuable type-strain genomes for metagenomic binning, comparative biology and taxonomic classification.</title>
        <authorList>
            <person name="Goeker M."/>
        </authorList>
    </citation>
    <scope>NUCLEOTIDE SEQUENCE</scope>
    <source>
        <strain evidence="8">DSM 25523</strain>
    </source>
</reference>
<dbReference type="Gene3D" id="1.10.443.10">
    <property type="entry name" value="Intergrase catalytic core"/>
    <property type="match status" value="1"/>
</dbReference>
<evidence type="ECO:0000256" key="4">
    <source>
        <dbReference type="ARBA" id="ARBA00023172"/>
    </source>
</evidence>
<dbReference type="CDD" id="cd00397">
    <property type="entry name" value="DNA_BRE_C"/>
    <property type="match status" value="1"/>
</dbReference>
<feature type="domain" description="Core-binding (CB)" evidence="7">
    <location>
        <begin position="1"/>
        <end position="87"/>
    </location>
</feature>
<proteinExistence type="inferred from homology"/>
<dbReference type="GO" id="GO:0003677">
    <property type="term" value="F:DNA binding"/>
    <property type="evidence" value="ECO:0007669"/>
    <property type="project" value="UniProtKB-UniRule"/>
</dbReference>
<keyword evidence="4" id="KW-0233">DNA recombination</keyword>
<evidence type="ECO:0000313" key="8">
    <source>
        <dbReference type="EMBL" id="MBM7590852.1"/>
    </source>
</evidence>
<keyword evidence="9" id="KW-1185">Reference proteome</keyword>
<evidence type="ECO:0000256" key="5">
    <source>
        <dbReference type="PROSITE-ProRule" id="PRU01248"/>
    </source>
</evidence>
<evidence type="ECO:0000313" key="9">
    <source>
        <dbReference type="Proteomes" id="UP000717624"/>
    </source>
</evidence>
<evidence type="ECO:0000256" key="2">
    <source>
        <dbReference type="ARBA" id="ARBA00022908"/>
    </source>
</evidence>
<evidence type="ECO:0000259" key="7">
    <source>
        <dbReference type="PROSITE" id="PS51900"/>
    </source>
</evidence>
<dbReference type="InterPro" id="IPR044068">
    <property type="entry name" value="CB"/>
</dbReference>